<dbReference type="Proteomes" id="UP000008022">
    <property type="component" value="Unassembled WGS sequence"/>
</dbReference>
<evidence type="ECO:0000313" key="4">
    <source>
        <dbReference type="Proteomes" id="UP000008022"/>
    </source>
</evidence>
<accession>A0A0E0P690</accession>
<feature type="domain" description="DUF834" evidence="2">
    <location>
        <begin position="56"/>
        <end position="108"/>
    </location>
</feature>
<protein>
    <recommendedName>
        <fullName evidence="2">DUF834 domain-containing protein</fullName>
    </recommendedName>
</protein>
<dbReference type="Pfam" id="PF05754">
    <property type="entry name" value="DUF834"/>
    <property type="match status" value="1"/>
</dbReference>
<sequence>MESWSLAKCDASVRSSGHADDGAPTILGEEERATEVLLGGVIPTVASAWSGGDGISGWRCGNGGLPRVNGDEGLPGAFVGREMEAGLWLAVAVPTVEVAQLGDARGDDVTRPKIGGGGGQRRQAPRRL</sequence>
<reference evidence="3" key="2">
    <citation type="submission" date="2015-06" db="UniProtKB">
        <authorList>
            <consortium name="EnsemblPlants"/>
        </authorList>
    </citation>
    <scope>IDENTIFICATION</scope>
</reference>
<feature type="region of interest" description="Disordered" evidence="1">
    <location>
        <begin position="103"/>
        <end position="128"/>
    </location>
</feature>
<dbReference type="Gramene" id="ORUFI04G05720.1">
    <property type="protein sequence ID" value="ORUFI04G05720.1"/>
    <property type="gene ID" value="ORUFI04G05720"/>
</dbReference>
<organism evidence="3 4">
    <name type="scientific">Oryza rufipogon</name>
    <name type="common">Brownbeard rice</name>
    <name type="synonym">Asian wild rice</name>
    <dbReference type="NCBI Taxonomy" id="4529"/>
    <lineage>
        <taxon>Eukaryota</taxon>
        <taxon>Viridiplantae</taxon>
        <taxon>Streptophyta</taxon>
        <taxon>Embryophyta</taxon>
        <taxon>Tracheophyta</taxon>
        <taxon>Spermatophyta</taxon>
        <taxon>Magnoliopsida</taxon>
        <taxon>Liliopsida</taxon>
        <taxon>Poales</taxon>
        <taxon>Poaceae</taxon>
        <taxon>BOP clade</taxon>
        <taxon>Oryzoideae</taxon>
        <taxon>Oryzeae</taxon>
        <taxon>Oryzinae</taxon>
        <taxon>Oryza</taxon>
    </lineage>
</organism>
<reference evidence="4" key="1">
    <citation type="submission" date="2013-06" db="EMBL/GenBank/DDBJ databases">
        <authorList>
            <person name="Zhao Q."/>
        </authorList>
    </citation>
    <scope>NUCLEOTIDE SEQUENCE</scope>
    <source>
        <strain evidence="4">cv. W1943</strain>
    </source>
</reference>
<dbReference type="EnsemblPlants" id="ORUFI04G05720.1">
    <property type="protein sequence ID" value="ORUFI04G05720.1"/>
    <property type="gene ID" value="ORUFI04G05720"/>
</dbReference>
<proteinExistence type="predicted"/>
<evidence type="ECO:0000256" key="1">
    <source>
        <dbReference type="SAM" id="MobiDB-lite"/>
    </source>
</evidence>
<evidence type="ECO:0000313" key="3">
    <source>
        <dbReference type="EnsemblPlants" id="ORUFI04G05720.1"/>
    </source>
</evidence>
<name>A0A0E0P690_ORYRU</name>
<evidence type="ECO:0000259" key="2">
    <source>
        <dbReference type="Pfam" id="PF05754"/>
    </source>
</evidence>
<keyword evidence="4" id="KW-1185">Reference proteome</keyword>
<dbReference type="AlphaFoldDB" id="A0A0E0P690"/>
<dbReference type="InterPro" id="IPR008552">
    <property type="entry name" value="DUF834"/>
</dbReference>
<dbReference type="HOGENOM" id="CLU_2240899_0_0_1"/>